<organism evidence="1 2">
    <name type="scientific">Solanum verrucosum</name>
    <dbReference type="NCBI Taxonomy" id="315347"/>
    <lineage>
        <taxon>Eukaryota</taxon>
        <taxon>Viridiplantae</taxon>
        <taxon>Streptophyta</taxon>
        <taxon>Embryophyta</taxon>
        <taxon>Tracheophyta</taxon>
        <taxon>Spermatophyta</taxon>
        <taxon>Magnoliopsida</taxon>
        <taxon>eudicotyledons</taxon>
        <taxon>Gunneridae</taxon>
        <taxon>Pentapetalae</taxon>
        <taxon>asterids</taxon>
        <taxon>lamiids</taxon>
        <taxon>Solanales</taxon>
        <taxon>Solanaceae</taxon>
        <taxon>Solanoideae</taxon>
        <taxon>Solaneae</taxon>
        <taxon>Solanum</taxon>
    </lineage>
</organism>
<reference evidence="1" key="1">
    <citation type="submission" date="2023-08" db="EMBL/GenBank/DDBJ databases">
        <title>A de novo genome assembly of Solanum verrucosum Schlechtendal, a Mexican diploid species geographically isolated from the other diploid A-genome species in potato relatives.</title>
        <authorList>
            <person name="Hosaka K."/>
        </authorList>
    </citation>
    <scope>NUCLEOTIDE SEQUENCE</scope>
    <source>
        <tissue evidence="1">Young leaves</tissue>
    </source>
</reference>
<sequence length="63" mass="7433">MSTICEFLRMNPPKFTGSNVTEDLGNFVEELQEVFEVMCIVDAERVELVAYQHKYVARIWYDQ</sequence>
<dbReference type="EMBL" id="CP133615">
    <property type="protein sequence ID" value="WMV24854.1"/>
    <property type="molecule type" value="Genomic_DNA"/>
</dbReference>
<dbReference type="AlphaFoldDB" id="A0AAF0QJC7"/>
<evidence type="ECO:0008006" key="3">
    <source>
        <dbReference type="Google" id="ProtNLM"/>
    </source>
</evidence>
<evidence type="ECO:0000313" key="1">
    <source>
        <dbReference type="EMBL" id="WMV24854.1"/>
    </source>
</evidence>
<dbReference type="Proteomes" id="UP001234989">
    <property type="component" value="Chromosome 4"/>
</dbReference>
<accession>A0AAF0QJC7</accession>
<protein>
    <recommendedName>
        <fullName evidence="3">Gag-pol polyprotein</fullName>
    </recommendedName>
</protein>
<keyword evidence="2" id="KW-1185">Reference proteome</keyword>
<gene>
    <name evidence="1" type="ORF">MTR67_018239</name>
</gene>
<proteinExistence type="predicted"/>
<evidence type="ECO:0000313" key="2">
    <source>
        <dbReference type="Proteomes" id="UP001234989"/>
    </source>
</evidence>
<name>A0AAF0QJC7_SOLVR</name>